<evidence type="ECO:0000256" key="13">
    <source>
        <dbReference type="ARBA" id="ARBA00047899"/>
    </source>
</evidence>
<dbReference type="InterPro" id="IPR011009">
    <property type="entry name" value="Kinase-like_dom_sf"/>
</dbReference>
<evidence type="ECO:0000259" key="15">
    <source>
        <dbReference type="PROSITE" id="PS50011"/>
    </source>
</evidence>
<keyword evidence="7" id="KW-0808">Transferase</keyword>
<evidence type="ECO:0000313" key="16">
    <source>
        <dbReference type="EMBL" id="CAB4020413.1"/>
    </source>
</evidence>
<feature type="domain" description="Protein kinase" evidence="15">
    <location>
        <begin position="17"/>
        <end position="268"/>
    </location>
</feature>
<evidence type="ECO:0000256" key="5">
    <source>
        <dbReference type="ARBA" id="ARBA00022527"/>
    </source>
</evidence>
<dbReference type="InterPro" id="IPR008271">
    <property type="entry name" value="Ser/Thr_kinase_AS"/>
</dbReference>
<dbReference type="Pfam" id="PF23312">
    <property type="entry name" value="UBA_SIK3"/>
    <property type="match status" value="1"/>
</dbReference>
<dbReference type="GO" id="GO:0000226">
    <property type="term" value="P:microtubule cytoskeleton organization"/>
    <property type="evidence" value="ECO:0007669"/>
    <property type="project" value="TreeGrafter"/>
</dbReference>
<dbReference type="OrthoDB" id="193931at2759"/>
<dbReference type="PANTHER" id="PTHR24346">
    <property type="entry name" value="MAP/MICROTUBULE AFFINITY-REGULATING KINASE"/>
    <property type="match status" value="1"/>
</dbReference>
<organism evidence="16 17">
    <name type="scientific">Paramuricea clavata</name>
    <name type="common">Red gorgonian</name>
    <name type="synonym">Violescent sea-whip</name>
    <dbReference type="NCBI Taxonomy" id="317549"/>
    <lineage>
        <taxon>Eukaryota</taxon>
        <taxon>Metazoa</taxon>
        <taxon>Cnidaria</taxon>
        <taxon>Anthozoa</taxon>
        <taxon>Octocorallia</taxon>
        <taxon>Malacalcyonacea</taxon>
        <taxon>Plexauridae</taxon>
        <taxon>Paramuricea</taxon>
    </lineage>
</organism>
<evidence type="ECO:0000256" key="1">
    <source>
        <dbReference type="ARBA" id="ARBA00001946"/>
    </source>
</evidence>
<evidence type="ECO:0000256" key="9">
    <source>
        <dbReference type="ARBA" id="ARBA00022741"/>
    </source>
</evidence>
<evidence type="ECO:0000256" key="3">
    <source>
        <dbReference type="ARBA" id="ARBA00012513"/>
    </source>
</evidence>
<evidence type="ECO:0000256" key="8">
    <source>
        <dbReference type="ARBA" id="ARBA00022723"/>
    </source>
</evidence>
<evidence type="ECO:0000256" key="11">
    <source>
        <dbReference type="ARBA" id="ARBA00022840"/>
    </source>
</evidence>
<dbReference type="PROSITE" id="PS00108">
    <property type="entry name" value="PROTEIN_KINASE_ST"/>
    <property type="match status" value="1"/>
</dbReference>
<dbReference type="InterPro" id="IPR000719">
    <property type="entry name" value="Prot_kinase_dom"/>
</dbReference>
<keyword evidence="10 16" id="KW-0418">Kinase</keyword>
<keyword evidence="12" id="KW-0460">Magnesium</keyword>
<accession>A0A6S7IS24</accession>
<evidence type="ECO:0000256" key="12">
    <source>
        <dbReference type="ARBA" id="ARBA00022842"/>
    </source>
</evidence>
<dbReference type="FunFam" id="1.10.510.10:FF:000154">
    <property type="entry name" value="Serine/threonine-protein kinase SIK2"/>
    <property type="match status" value="1"/>
</dbReference>
<proteinExistence type="predicted"/>
<keyword evidence="11" id="KW-0067">ATP-binding</keyword>
<dbReference type="PROSITE" id="PS00107">
    <property type="entry name" value="PROTEIN_KINASE_ATP"/>
    <property type="match status" value="1"/>
</dbReference>
<dbReference type="InterPro" id="IPR057380">
    <property type="entry name" value="UBA_SIK1/2/3"/>
</dbReference>
<keyword evidence="8" id="KW-0479">Metal-binding</keyword>
<gene>
    <name evidence="16" type="ORF">PACLA_8A058259</name>
</gene>
<comment type="cofactor">
    <cofactor evidence="1">
        <name>Mg(2+)</name>
        <dbReference type="ChEBI" id="CHEBI:18420"/>
    </cofactor>
</comment>
<keyword evidence="5" id="KW-0723">Serine/threonine-protein kinase</keyword>
<dbReference type="CDD" id="cd14338">
    <property type="entry name" value="UBA_SIK"/>
    <property type="match status" value="1"/>
</dbReference>
<evidence type="ECO:0000256" key="4">
    <source>
        <dbReference type="ARBA" id="ARBA00022490"/>
    </source>
</evidence>
<comment type="catalytic activity">
    <reaction evidence="14">
        <text>L-seryl-[protein] + ATP = O-phospho-L-seryl-[protein] + ADP + H(+)</text>
        <dbReference type="Rhea" id="RHEA:17989"/>
        <dbReference type="Rhea" id="RHEA-COMP:9863"/>
        <dbReference type="Rhea" id="RHEA-COMP:11604"/>
        <dbReference type="ChEBI" id="CHEBI:15378"/>
        <dbReference type="ChEBI" id="CHEBI:29999"/>
        <dbReference type="ChEBI" id="CHEBI:30616"/>
        <dbReference type="ChEBI" id="CHEBI:83421"/>
        <dbReference type="ChEBI" id="CHEBI:456216"/>
        <dbReference type="EC" id="2.7.11.1"/>
    </reaction>
</comment>
<comment type="caution">
    <text evidence="16">The sequence shown here is derived from an EMBL/GenBank/DDBJ whole genome shotgun (WGS) entry which is preliminary data.</text>
</comment>
<reference evidence="16" key="1">
    <citation type="submission" date="2020-04" db="EMBL/GenBank/DDBJ databases">
        <authorList>
            <person name="Alioto T."/>
            <person name="Alioto T."/>
            <person name="Gomez Garrido J."/>
        </authorList>
    </citation>
    <scope>NUCLEOTIDE SEQUENCE</scope>
    <source>
        <strain evidence="16">A484AB</strain>
    </source>
</reference>
<dbReference type="EMBL" id="CACRXK020010941">
    <property type="protein sequence ID" value="CAB4020413.1"/>
    <property type="molecule type" value="Genomic_DNA"/>
</dbReference>
<protein>
    <recommendedName>
        <fullName evidence="3">non-specific serine/threonine protein kinase</fullName>
        <ecNumber evidence="3">2.7.11.1</ecNumber>
    </recommendedName>
</protein>
<dbReference type="GO" id="GO:0035556">
    <property type="term" value="P:intracellular signal transduction"/>
    <property type="evidence" value="ECO:0007669"/>
    <property type="project" value="TreeGrafter"/>
</dbReference>
<dbReference type="Pfam" id="PF00069">
    <property type="entry name" value="Pkinase"/>
    <property type="match status" value="1"/>
</dbReference>
<comment type="subcellular location">
    <subcellularLocation>
        <location evidence="2">Cytoplasm</location>
    </subcellularLocation>
</comment>
<comment type="catalytic activity">
    <reaction evidence="13">
        <text>L-threonyl-[protein] + ATP = O-phospho-L-threonyl-[protein] + ADP + H(+)</text>
        <dbReference type="Rhea" id="RHEA:46608"/>
        <dbReference type="Rhea" id="RHEA-COMP:11060"/>
        <dbReference type="Rhea" id="RHEA-COMP:11605"/>
        <dbReference type="ChEBI" id="CHEBI:15378"/>
        <dbReference type="ChEBI" id="CHEBI:30013"/>
        <dbReference type="ChEBI" id="CHEBI:30616"/>
        <dbReference type="ChEBI" id="CHEBI:61977"/>
        <dbReference type="ChEBI" id="CHEBI:456216"/>
        <dbReference type="EC" id="2.7.11.1"/>
    </reaction>
</comment>
<dbReference type="EC" id="2.7.11.1" evidence="3"/>
<dbReference type="GO" id="GO:0005737">
    <property type="term" value="C:cytoplasm"/>
    <property type="evidence" value="ECO:0007669"/>
    <property type="project" value="UniProtKB-SubCell"/>
</dbReference>
<dbReference type="AlphaFoldDB" id="A0A6S7IS24"/>
<dbReference type="FunFam" id="3.30.200.20:FF:000003">
    <property type="entry name" value="Non-specific serine/threonine protein kinase"/>
    <property type="match status" value="1"/>
</dbReference>
<keyword evidence="4" id="KW-0963">Cytoplasm</keyword>
<evidence type="ECO:0000256" key="2">
    <source>
        <dbReference type="ARBA" id="ARBA00004496"/>
    </source>
</evidence>
<sequence length="703" mass="80450">MGMANELRKNPLRVGMYDIEKTIGKGNFAVVKLAHHRTTKSQVAIKIIDKTLLDEANLKKVYREVQIMKLLHHPHVVKLYQVMETKNMLYLVTEYASNGEMFEHLAKNGRMSERDARKTFAQILSAVEYCHKRHVVHRDLKTENLLLDSKNNIKIADFGFSNHYSPGSMLNTWCGSPPYAAPEVFEGKVYDGPQLDIWSLGVVLYVLVSGTLPFDGKNLQDLRDRVLEGNFRVPFFMSHECENLIKHMLVRDPKQRYTIEQIRNHEWLRMDPSVQVTLNMNCDLNSETDSEPEDLEDDERVYNERALRLMENLGIDIPTTKKAINNRVYDHHAAIYYLIVDKLKQHRSSCPEQDDVQTQIRRPSSVAHTAIVRSSFTCSTAPALPQAVSVARRPRSSVPVNPMEFGGLEERVPTPPDIRHEIPGLCRQLMNNSVRPPARRMTHTVPQTIQENVELDRGNVHGNTIPNVGNPPAAGRKRRHTVGVPPQGTISVPSDHPLLAGGLSNTNNTMYQIDPNPSIVVSSCDRVDFPSADSGFHSSNIGELVQGQATRRFSEGNNPHLEFHQTRTYCSSSPLRLIQEEHQKLQELYQPSLTRAQMNEQQRLHIVYKEKYTEMQDELEKQYQKTVQKGETELTDSNPLSSEFQKLQIQRHTYQPVIKSMPHKRVPKKISPYSIHRTIERIDSDDIEYPPSETNDDYRLLSL</sequence>
<dbReference type="InterPro" id="IPR017441">
    <property type="entry name" value="Protein_kinase_ATP_BS"/>
</dbReference>
<dbReference type="GO" id="GO:0005524">
    <property type="term" value="F:ATP binding"/>
    <property type="evidence" value="ECO:0007669"/>
    <property type="project" value="UniProtKB-UniRule"/>
</dbReference>
<dbReference type="GO" id="GO:0046872">
    <property type="term" value="F:metal ion binding"/>
    <property type="evidence" value="ECO:0007669"/>
    <property type="project" value="UniProtKB-KW"/>
</dbReference>
<keyword evidence="9" id="KW-0547">Nucleotide-binding</keyword>
<dbReference type="Proteomes" id="UP001152795">
    <property type="component" value="Unassembled WGS sequence"/>
</dbReference>
<evidence type="ECO:0000256" key="7">
    <source>
        <dbReference type="ARBA" id="ARBA00022679"/>
    </source>
</evidence>
<dbReference type="GO" id="GO:0050321">
    <property type="term" value="F:tau-protein kinase activity"/>
    <property type="evidence" value="ECO:0007669"/>
    <property type="project" value="TreeGrafter"/>
</dbReference>
<evidence type="ECO:0000256" key="14">
    <source>
        <dbReference type="ARBA" id="ARBA00048679"/>
    </source>
</evidence>
<evidence type="ECO:0000313" key="17">
    <source>
        <dbReference type="Proteomes" id="UP001152795"/>
    </source>
</evidence>
<name>A0A6S7IS24_PARCT</name>
<dbReference type="SMART" id="SM00220">
    <property type="entry name" value="S_TKc"/>
    <property type="match status" value="1"/>
</dbReference>
<dbReference type="Gene3D" id="1.10.510.10">
    <property type="entry name" value="Transferase(Phosphotransferase) domain 1"/>
    <property type="match status" value="1"/>
</dbReference>
<keyword evidence="6" id="KW-0597">Phosphoprotein</keyword>
<dbReference type="SUPFAM" id="SSF56112">
    <property type="entry name" value="Protein kinase-like (PK-like)"/>
    <property type="match status" value="1"/>
</dbReference>
<evidence type="ECO:0000256" key="6">
    <source>
        <dbReference type="ARBA" id="ARBA00022553"/>
    </source>
</evidence>
<dbReference type="PANTHER" id="PTHR24346:SF74">
    <property type="entry name" value="PROTEIN KINASE DOMAIN-CONTAINING PROTEIN"/>
    <property type="match status" value="1"/>
</dbReference>
<evidence type="ECO:0000256" key="10">
    <source>
        <dbReference type="ARBA" id="ARBA00022777"/>
    </source>
</evidence>
<keyword evidence="17" id="KW-1185">Reference proteome</keyword>
<dbReference type="PROSITE" id="PS50011">
    <property type="entry name" value="PROTEIN_KINASE_DOM"/>
    <property type="match status" value="1"/>
</dbReference>